<comment type="caution">
    <text evidence="2">The sequence shown here is derived from an EMBL/GenBank/DDBJ whole genome shotgun (WGS) entry which is preliminary data.</text>
</comment>
<protein>
    <submittedName>
        <fullName evidence="2">Uncharacterized protein</fullName>
    </submittedName>
</protein>
<accession>A0A317EZF6</accession>
<reference evidence="3" key="1">
    <citation type="submission" date="2018-05" db="EMBL/GenBank/DDBJ databases">
        <title>Pedobacter paludis sp. nov., isolated from wetland soil.</title>
        <authorList>
            <person name="Zhang Y."/>
        </authorList>
    </citation>
    <scope>NUCLEOTIDE SEQUENCE [LARGE SCALE GENOMIC DNA]</scope>
    <source>
        <strain evidence="3">R-8</strain>
    </source>
</reference>
<evidence type="ECO:0000313" key="3">
    <source>
        <dbReference type="Proteomes" id="UP000245391"/>
    </source>
</evidence>
<evidence type="ECO:0000256" key="1">
    <source>
        <dbReference type="SAM" id="MobiDB-lite"/>
    </source>
</evidence>
<evidence type="ECO:0000313" key="2">
    <source>
        <dbReference type="EMBL" id="PWS32291.1"/>
    </source>
</evidence>
<dbReference type="Proteomes" id="UP000245391">
    <property type="component" value="Unassembled WGS sequence"/>
</dbReference>
<gene>
    <name evidence="2" type="ORF">DF947_11030</name>
</gene>
<name>A0A317EZF6_9SPHI</name>
<feature type="region of interest" description="Disordered" evidence="1">
    <location>
        <begin position="29"/>
        <end position="51"/>
    </location>
</feature>
<dbReference type="EMBL" id="QGNY01000003">
    <property type="protein sequence ID" value="PWS32291.1"/>
    <property type="molecule type" value="Genomic_DNA"/>
</dbReference>
<proteinExistence type="predicted"/>
<dbReference type="AlphaFoldDB" id="A0A317EZF6"/>
<sequence>MHKDHSSTYPSFLNGIVAVSFCIAETSLQHDRSYSKDLAQSPTEPSRRTTDFAFQNTLRTPRLIGTPLKGKLPFTMP</sequence>
<keyword evidence="3" id="KW-1185">Reference proteome</keyword>
<organism evidence="2 3">
    <name type="scientific">Pedobacter paludis</name>
    <dbReference type="NCBI Taxonomy" id="2203212"/>
    <lineage>
        <taxon>Bacteria</taxon>
        <taxon>Pseudomonadati</taxon>
        <taxon>Bacteroidota</taxon>
        <taxon>Sphingobacteriia</taxon>
        <taxon>Sphingobacteriales</taxon>
        <taxon>Sphingobacteriaceae</taxon>
        <taxon>Pedobacter</taxon>
    </lineage>
</organism>